<dbReference type="CDD" id="cd16927">
    <property type="entry name" value="HATPase_Hsp90-like"/>
    <property type="match status" value="1"/>
</dbReference>
<evidence type="ECO:0000256" key="4">
    <source>
        <dbReference type="ARBA" id="ARBA00022741"/>
    </source>
</evidence>
<comment type="subcellular location">
    <subcellularLocation>
        <location evidence="1 10">Cytoplasm</location>
    </subcellularLocation>
</comment>
<feature type="binding site" evidence="11">
    <location>
        <position position="31"/>
    </location>
    <ligand>
        <name>ATP</name>
        <dbReference type="ChEBI" id="CHEBI:30616"/>
    </ligand>
</feature>
<gene>
    <name evidence="10 13" type="primary">htpG</name>
    <name evidence="13" type="ORF">FJR47_05825</name>
</gene>
<dbReference type="RefSeq" id="WP_152299508.1">
    <property type="nucleotide sequence ID" value="NZ_CP041166.1"/>
</dbReference>
<feature type="binding site" evidence="11">
    <location>
        <position position="77"/>
    </location>
    <ligand>
        <name>ATP</name>
        <dbReference type="ChEBI" id="CHEBI:30616"/>
    </ligand>
</feature>
<comment type="similarity">
    <text evidence="2 10">Belongs to the heat shock protein 90 family.</text>
</comment>
<dbReference type="InterPro" id="IPR001404">
    <property type="entry name" value="Hsp90_fam"/>
</dbReference>
<keyword evidence="14" id="KW-1185">Reference proteome</keyword>
<evidence type="ECO:0000256" key="10">
    <source>
        <dbReference type="HAMAP-Rule" id="MF_00505"/>
    </source>
</evidence>
<protein>
    <recommendedName>
        <fullName evidence="9 10">Chaperone protein HtpG</fullName>
    </recommendedName>
    <alternativeName>
        <fullName evidence="10">Heat shock protein HtpG</fullName>
    </alternativeName>
    <alternativeName>
        <fullName evidence="10">High temperature protein G</fullName>
    </alternativeName>
</protein>
<dbReference type="Gene3D" id="3.30.230.80">
    <property type="match status" value="1"/>
</dbReference>
<accession>A0AAJ4A454</accession>
<dbReference type="InterPro" id="IPR020568">
    <property type="entry name" value="Ribosomal_Su5_D2-typ_SF"/>
</dbReference>
<dbReference type="Gene3D" id="3.30.565.10">
    <property type="entry name" value="Histidine kinase-like ATPase, C-terminal domain"/>
    <property type="match status" value="1"/>
</dbReference>
<evidence type="ECO:0000256" key="7">
    <source>
        <dbReference type="ARBA" id="ARBA00023186"/>
    </source>
</evidence>
<feature type="domain" description="Histidine kinase/HSP90-like ATPase" evidence="12">
    <location>
        <begin position="24"/>
        <end position="179"/>
    </location>
</feature>
<evidence type="ECO:0000256" key="8">
    <source>
        <dbReference type="ARBA" id="ARBA00058590"/>
    </source>
</evidence>
<dbReference type="InterPro" id="IPR020575">
    <property type="entry name" value="Hsp90_N"/>
</dbReference>
<dbReference type="PRINTS" id="PR00775">
    <property type="entry name" value="HEATSHOCK90"/>
</dbReference>
<evidence type="ECO:0000259" key="12">
    <source>
        <dbReference type="SMART" id="SM00387"/>
    </source>
</evidence>
<dbReference type="PANTHER" id="PTHR11528">
    <property type="entry name" value="HEAT SHOCK PROTEIN 90 FAMILY MEMBER"/>
    <property type="match status" value="1"/>
</dbReference>
<evidence type="ECO:0000313" key="14">
    <source>
        <dbReference type="Proteomes" id="UP000326061"/>
    </source>
</evidence>
<keyword evidence="5 10" id="KW-0067">ATP-binding</keyword>
<evidence type="ECO:0000256" key="11">
    <source>
        <dbReference type="PIRSR" id="PIRSR002583-1"/>
    </source>
</evidence>
<dbReference type="SUPFAM" id="SSF54211">
    <property type="entry name" value="Ribosomal protein S5 domain 2-like"/>
    <property type="match status" value="1"/>
</dbReference>
<dbReference type="SMART" id="SM00387">
    <property type="entry name" value="HATPase_c"/>
    <property type="match status" value="1"/>
</dbReference>
<dbReference type="SUPFAM" id="SSF55874">
    <property type="entry name" value="ATPase domain of HSP90 chaperone/DNA topoisomerase II/histidine kinase"/>
    <property type="match status" value="1"/>
</dbReference>
<dbReference type="GO" id="GO:0051082">
    <property type="term" value="F:unfolded protein binding"/>
    <property type="evidence" value="ECO:0007669"/>
    <property type="project" value="UniProtKB-UniRule"/>
</dbReference>
<keyword evidence="7 10" id="KW-0143">Chaperone</keyword>
<evidence type="ECO:0000256" key="5">
    <source>
        <dbReference type="ARBA" id="ARBA00022840"/>
    </source>
</evidence>
<comment type="subunit">
    <text evidence="10">Homodimer.</text>
</comment>
<comment type="function">
    <text evidence="8 10">Molecular chaperone. Has ATPase activity.</text>
</comment>
<evidence type="ECO:0000256" key="1">
    <source>
        <dbReference type="ARBA" id="ARBA00004496"/>
    </source>
</evidence>
<organism evidence="13 14">
    <name type="scientific">Sulfurimonas xiamenensis</name>
    <dbReference type="NCBI Taxonomy" id="2590021"/>
    <lineage>
        <taxon>Bacteria</taxon>
        <taxon>Pseudomonadati</taxon>
        <taxon>Campylobacterota</taxon>
        <taxon>Epsilonproteobacteria</taxon>
        <taxon>Campylobacterales</taxon>
        <taxon>Sulfurimonadaceae</taxon>
        <taxon>Sulfurimonas</taxon>
    </lineage>
</organism>
<dbReference type="KEGG" id="suln:FJR47_05825"/>
<dbReference type="FunFam" id="3.30.230.80:FF:000002">
    <property type="entry name" value="Molecular chaperone HtpG"/>
    <property type="match status" value="1"/>
</dbReference>
<dbReference type="GO" id="GO:0016887">
    <property type="term" value="F:ATP hydrolysis activity"/>
    <property type="evidence" value="ECO:0007669"/>
    <property type="project" value="InterPro"/>
</dbReference>
<feature type="binding site" evidence="11">
    <location>
        <position position="343"/>
    </location>
    <ligand>
        <name>ATP</name>
        <dbReference type="ChEBI" id="CHEBI:30616"/>
    </ligand>
</feature>
<dbReference type="Proteomes" id="UP000326061">
    <property type="component" value="Chromosome"/>
</dbReference>
<proteinExistence type="inferred from homology"/>
<feature type="region of interest" description="C" evidence="10">
    <location>
        <begin position="555"/>
        <end position="630"/>
    </location>
</feature>
<dbReference type="InterPro" id="IPR036890">
    <property type="entry name" value="HATPase_C_sf"/>
</dbReference>
<evidence type="ECO:0000313" key="13">
    <source>
        <dbReference type="EMBL" id="QFR43445.1"/>
    </source>
</evidence>
<reference evidence="14" key="1">
    <citation type="submission" date="2019-06" db="EMBL/GenBank/DDBJ databases">
        <title>Sulfurimonas gotlandica sp. nov., a chemoautotrophic and psychrotolerant epsilonproteobacterium isolated from a pelagic redoxcline, and an emended description of the genus Sulfurimonas.</title>
        <authorList>
            <person name="Wang S."/>
            <person name="Jiang L."/>
            <person name="Shao Z."/>
        </authorList>
    </citation>
    <scope>NUCLEOTIDE SEQUENCE [LARGE SCALE GENOMIC DNA]</scope>
    <source>
        <strain evidence="14">1-1N</strain>
    </source>
</reference>
<evidence type="ECO:0000256" key="6">
    <source>
        <dbReference type="ARBA" id="ARBA00023016"/>
    </source>
</evidence>
<keyword evidence="4 10" id="KW-0547">Nucleotide-binding</keyword>
<dbReference type="HAMAP" id="MF_00505">
    <property type="entry name" value="HSP90"/>
    <property type="match status" value="1"/>
</dbReference>
<sequence length="630" mass="72157">MAKHQFQTEANQILNLMIHSLYSNKEIFIRELISNASDALDKLNMLVLTDDAYKGIAFSPRIDIVVDKETKTLTIKDSGIGMNEEDLMNNLGTIAKSGTKAFLENLTGDQKKDSNLIGQFGVGFYACFMVAHKVEVTTKKAGEDKAYLWTSKGDGEFDIEDASMEGHGTQIVMYLNEDDEEFLDSYRIENIIKKYSNHIPFPIFMDKEKYIPAKKDDEGNEIEPSKNEIENVQINRANALWTISKSEIKDEEYKDFYSTIAHSSEEPLAWMHNKAEGAIEYTTLFYIPSKAPMDLYRVDYQTGIKLYINRVFITDDEKELMPTYMRFLRGVIDSKDLPLNVSREILQSNAVMAKIRNASVKKVLSELAKIAKNDKEKYSTFFKEFGNVLKEGLYSDYGNREKILELMKFNTLESNEMVMFEDFLKNVDEEKKEIYYITGKTSLSMLKNSPALERFKSRNIDVLILNEEVDTIIFPMITEYKEYKFVHVSDAKFEESEEEKKAEEETSKTFEGLTKELKDILGDNVKSVETTFDLVDSPVKLKEDKEDPAYMMAKMMKQMGQDTGAPAPAPILQINPKHELIIKLKDSADQNLIHDAAHVLLDQAKLFDGVELEDTADFILRLNRIISKAI</sequence>
<dbReference type="GO" id="GO:0005524">
    <property type="term" value="F:ATP binding"/>
    <property type="evidence" value="ECO:0007669"/>
    <property type="project" value="UniProtKB-UniRule"/>
</dbReference>
<feature type="region of interest" description="A; substrate-binding" evidence="10">
    <location>
        <begin position="1"/>
        <end position="343"/>
    </location>
</feature>
<dbReference type="InterPro" id="IPR037196">
    <property type="entry name" value="HSP90_C"/>
</dbReference>
<dbReference type="GO" id="GO:0005737">
    <property type="term" value="C:cytoplasm"/>
    <property type="evidence" value="ECO:0007669"/>
    <property type="project" value="UniProtKB-SubCell"/>
</dbReference>
<dbReference type="EMBL" id="CP041166">
    <property type="protein sequence ID" value="QFR43445.1"/>
    <property type="molecule type" value="Genomic_DNA"/>
</dbReference>
<dbReference type="FunFam" id="3.30.565.10:FF:000009">
    <property type="entry name" value="Molecular chaperone HtpG"/>
    <property type="match status" value="1"/>
</dbReference>
<feature type="binding site" evidence="11">
    <location>
        <begin position="97"/>
        <end position="98"/>
    </location>
    <ligand>
        <name>ATP</name>
        <dbReference type="ChEBI" id="CHEBI:30616"/>
    </ligand>
</feature>
<dbReference type="Gene3D" id="3.40.50.11260">
    <property type="match status" value="1"/>
</dbReference>
<dbReference type="PIRSF" id="PIRSF002583">
    <property type="entry name" value="Hsp90"/>
    <property type="match status" value="1"/>
</dbReference>
<comment type="caution">
    <text evidence="10">Lacks conserved residue(s) required for the propagation of feature annotation.</text>
</comment>
<dbReference type="SUPFAM" id="SSF110942">
    <property type="entry name" value="HSP90 C-terminal domain"/>
    <property type="match status" value="1"/>
</dbReference>
<evidence type="ECO:0000256" key="2">
    <source>
        <dbReference type="ARBA" id="ARBA00008239"/>
    </source>
</evidence>
<keyword evidence="6 10" id="KW-0346">Stress response</keyword>
<dbReference type="GO" id="GO:0140662">
    <property type="term" value="F:ATP-dependent protein folding chaperone"/>
    <property type="evidence" value="ECO:0007669"/>
    <property type="project" value="InterPro"/>
</dbReference>
<dbReference type="Pfam" id="PF00183">
    <property type="entry name" value="HSP90"/>
    <property type="match status" value="1"/>
</dbReference>
<dbReference type="NCBIfam" id="NF003555">
    <property type="entry name" value="PRK05218.1"/>
    <property type="match status" value="1"/>
</dbReference>
<dbReference type="InterPro" id="IPR003594">
    <property type="entry name" value="HATPase_dom"/>
</dbReference>
<feature type="binding site" evidence="11">
    <location>
        <position position="96"/>
    </location>
    <ligand>
        <name>ATP</name>
        <dbReference type="ChEBI" id="CHEBI:30616"/>
    </ligand>
</feature>
<dbReference type="Gene3D" id="1.20.120.790">
    <property type="entry name" value="Heat shock protein 90, C-terminal domain"/>
    <property type="match status" value="1"/>
</dbReference>
<dbReference type="AlphaFoldDB" id="A0AAJ4A454"/>
<name>A0AAJ4A454_9BACT</name>
<evidence type="ECO:0000256" key="3">
    <source>
        <dbReference type="ARBA" id="ARBA00022490"/>
    </source>
</evidence>
<feature type="binding site" evidence="11">
    <location>
        <position position="169"/>
    </location>
    <ligand>
        <name>ATP</name>
        <dbReference type="ChEBI" id="CHEBI:30616"/>
    </ligand>
</feature>
<feature type="binding site" evidence="11">
    <location>
        <position position="82"/>
    </location>
    <ligand>
        <name>ATP</name>
        <dbReference type="ChEBI" id="CHEBI:30616"/>
    </ligand>
</feature>
<dbReference type="Pfam" id="PF13589">
    <property type="entry name" value="HATPase_c_3"/>
    <property type="match status" value="1"/>
</dbReference>
<feature type="binding site" evidence="11">
    <location>
        <position position="35"/>
    </location>
    <ligand>
        <name>ATP</name>
        <dbReference type="ChEBI" id="CHEBI:30616"/>
    </ligand>
</feature>
<keyword evidence="3 10" id="KW-0963">Cytoplasm</keyword>
<evidence type="ECO:0000256" key="9">
    <source>
        <dbReference type="ARBA" id="ARBA00070675"/>
    </source>
</evidence>
<feature type="binding site" evidence="11">
    <location>
        <begin position="119"/>
        <end position="124"/>
    </location>
    <ligand>
        <name>ATP</name>
        <dbReference type="ChEBI" id="CHEBI:30616"/>
    </ligand>
</feature>
<feature type="binding site" evidence="11">
    <location>
        <position position="90"/>
    </location>
    <ligand>
        <name>ATP</name>
        <dbReference type="ChEBI" id="CHEBI:30616"/>
    </ligand>
</feature>